<dbReference type="AlphaFoldDB" id="A0AAD7UQY3"/>
<dbReference type="InterPro" id="IPR000182">
    <property type="entry name" value="GNAT_dom"/>
</dbReference>
<evidence type="ECO:0000256" key="2">
    <source>
        <dbReference type="ARBA" id="ARBA00023315"/>
    </source>
</evidence>
<accession>A0AAD7UQY3</accession>
<protein>
    <recommendedName>
        <fullName evidence="3">N-acetyltransferase domain-containing protein</fullName>
    </recommendedName>
</protein>
<evidence type="ECO:0000313" key="5">
    <source>
        <dbReference type="Proteomes" id="UP001230188"/>
    </source>
</evidence>
<dbReference type="InterPro" id="IPR016181">
    <property type="entry name" value="Acyl_CoA_acyltransferase"/>
</dbReference>
<dbReference type="Pfam" id="PF00583">
    <property type="entry name" value="Acetyltransf_1"/>
    <property type="match status" value="1"/>
</dbReference>
<reference evidence="4" key="1">
    <citation type="submission" date="2023-01" db="EMBL/GenBank/DDBJ databases">
        <title>Metagenome sequencing of chrysophaentin producing Chrysophaeum taylorii.</title>
        <authorList>
            <person name="Davison J."/>
            <person name="Bewley C."/>
        </authorList>
    </citation>
    <scope>NUCLEOTIDE SEQUENCE</scope>
    <source>
        <strain evidence="4">NIES-1699</strain>
    </source>
</reference>
<name>A0AAD7UQY3_9STRA</name>
<keyword evidence="5" id="KW-1185">Reference proteome</keyword>
<comment type="caution">
    <text evidence="4">The sequence shown here is derived from an EMBL/GenBank/DDBJ whole genome shotgun (WGS) entry which is preliminary data.</text>
</comment>
<keyword evidence="2" id="KW-0012">Acyltransferase</keyword>
<gene>
    <name evidence="4" type="ORF">CTAYLR_000810</name>
</gene>
<sequence>MGGSSRWVVVALALKRHWALQSLEVRPLRMEQREIVSFAEFRAAAFASGEVCDVSRRQEIFSLVERRMEEGSCMLVAMCAEHEFAGTELPLDERQPSPLFRLFQPPGLDRAELLDQLLDGQQIVGVAETSTHELMLPTHSLEPDEGLYVTALAVHPNHRRSGVATRLLEEAHVRAQRLGARSLMLHVERENAAAIRFYQASDFKAQTPIPRFRQFATALKINPDSHILFTRPV</sequence>
<dbReference type="EMBL" id="JAQMWT010000005">
    <property type="protein sequence ID" value="KAJ8614450.1"/>
    <property type="molecule type" value="Genomic_DNA"/>
</dbReference>
<proteinExistence type="predicted"/>
<dbReference type="PROSITE" id="PS51186">
    <property type="entry name" value="GNAT"/>
    <property type="match status" value="1"/>
</dbReference>
<dbReference type="InterPro" id="IPR050680">
    <property type="entry name" value="YpeA/RimI_acetyltransf"/>
</dbReference>
<dbReference type="PANTHER" id="PTHR43420">
    <property type="entry name" value="ACETYLTRANSFERASE"/>
    <property type="match status" value="1"/>
</dbReference>
<dbReference type="SUPFAM" id="SSF55729">
    <property type="entry name" value="Acyl-CoA N-acyltransferases (Nat)"/>
    <property type="match status" value="1"/>
</dbReference>
<keyword evidence="1" id="KW-0808">Transferase</keyword>
<evidence type="ECO:0000259" key="3">
    <source>
        <dbReference type="PROSITE" id="PS51186"/>
    </source>
</evidence>
<feature type="domain" description="N-acetyltransferase" evidence="3">
    <location>
        <begin position="86"/>
        <end position="224"/>
    </location>
</feature>
<dbReference type="Gene3D" id="3.40.630.30">
    <property type="match status" value="1"/>
</dbReference>
<dbReference type="Proteomes" id="UP001230188">
    <property type="component" value="Unassembled WGS sequence"/>
</dbReference>
<organism evidence="4 5">
    <name type="scientific">Chrysophaeum taylorii</name>
    <dbReference type="NCBI Taxonomy" id="2483200"/>
    <lineage>
        <taxon>Eukaryota</taxon>
        <taxon>Sar</taxon>
        <taxon>Stramenopiles</taxon>
        <taxon>Ochrophyta</taxon>
        <taxon>Pelagophyceae</taxon>
        <taxon>Pelagomonadales</taxon>
        <taxon>Pelagomonadaceae</taxon>
        <taxon>Chrysophaeum</taxon>
    </lineage>
</organism>
<dbReference type="GO" id="GO:0016747">
    <property type="term" value="F:acyltransferase activity, transferring groups other than amino-acyl groups"/>
    <property type="evidence" value="ECO:0007669"/>
    <property type="project" value="InterPro"/>
</dbReference>
<evidence type="ECO:0000256" key="1">
    <source>
        <dbReference type="ARBA" id="ARBA00022679"/>
    </source>
</evidence>
<evidence type="ECO:0000313" key="4">
    <source>
        <dbReference type="EMBL" id="KAJ8614450.1"/>
    </source>
</evidence>
<dbReference type="CDD" id="cd04301">
    <property type="entry name" value="NAT_SF"/>
    <property type="match status" value="1"/>
</dbReference>
<dbReference type="PANTHER" id="PTHR43420:SF47">
    <property type="entry name" value="N-ACETYLTRANSFERASE DOMAIN-CONTAINING PROTEIN"/>
    <property type="match status" value="1"/>
</dbReference>